<dbReference type="InterPro" id="IPR029016">
    <property type="entry name" value="GAF-like_dom_sf"/>
</dbReference>
<dbReference type="Pfam" id="PF13185">
    <property type="entry name" value="GAF_2"/>
    <property type="match status" value="1"/>
</dbReference>
<feature type="domain" description="PAC" evidence="4">
    <location>
        <begin position="582"/>
        <end position="634"/>
    </location>
</feature>
<feature type="domain" description="PAS" evidence="3">
    <location>
        <begin position="750"/>
        <end position="797"/>
    </location>
</feature>
<proteinExistence type="predicted"/>
<evidence type="ECO:0000256" key="2">
    <source>
        <dbReference type="SAM" id="Phobius"/>
    </source>
</evidence>
<sequence length="875" mass="100312">MKINKAMRNLSVMGKVLLALTVFASLAVINFSIVLYYNSKQKEDALAIETASKRKMLSQWVLLYANKVIHGEDGKKEEMEQMLRLSSAYLKVLKEGGEVPGSTAIGIQLAPAQGKQLESLMKVERLWNGFETSGLKLINASSGDGINQENAENIGKHAAEVLNADDVLISIFTEQKDARQSVFLNAMAVMLFLYLLFAFLFYRLFKKHFRRPVDEIELFATSLAEGNLNVERQYEAKNELSVIIDKLDATKQKIAKATSFAIGIGNDDYEEELEASENDQLSQALLLMRDKLTASASEDQKRRWIAEGLSEFSQMLRGDSKKDFKELASKIISELVKYVGGSQGALFLLNKQEQEEYMEMVACYAWDRNKYFSKKIDYGEGLVGQVWREADSVYLEEVPDDFIQIKSGLGDAQPKSIFIVPLKTEDKIEGVLELAFLHKMEPHQKEFIEKLCESLASAFSIAKVNQNTRHLLEISQQQAEELKAQEEEMRQNMEELQATQEEMARQKKEMEVFNSAVDSSSVIVEFSREGKFAHVNQKFLDLTGYTREEIIGESHEFYVPADKITSGSFQKLWEDIKDGSHFVRDVERLRKDGSPFWLRASYMPIYNEKGEFTRISCICFDVTKEKLHEKEMSNFTNAVDNSSIIIDFNREGKIIHINKKFMEITGYTEEEMIGKPHSYYVPKNAIKSGAFEQLWSDLSKGQHFVRDVERVKKNGEYFWLRASYMPIFNDKGELSKISCICFDVTKEKLHEKEMNNFTNAVDNSSIIIDFNKDGKIIHINKKFKEVTGYTEEEIIGQPHTYYVPKEAIKSGTFEQLWSDLSKGNHFVRDVERVKKNGEHFWLRASYMPMLGDDGQLVKISCICFDITEEKIKRDK</sequence>
<evidence type="ECO:0008006" key="7">
    <source>
        <dbReference type="Google" id="ProtNLM"/>
    </source>
</evidence>
<keyword evidence="2" id="KW-0812">Transmembrane</keyword>
<evidence type="ECO:0000256" key="1">
    <source>
        <dbReference type="SAM" id="Coils"/>
    </source>
</evidence>
<keyword evidence="2" id="KW-1133">Transmembrane helix</keyword>
<accession>A0A2T4DQ49</accession>
<evidence type="ECO:0000313" key="6">
    <source>
        <dbReference type="Proteomes" id="UP000240608"/>
    </source>
</evidence>
<dbReference type="CDD" id="cd00130">
    <property type="entry name" value="PAS"/>
    <property type="match status" value="3"/>
</dbReference>
<dbReference type="Pfam" id="PF13426">
    <property type="entry name" value="PAS_9"/>
    <property type="match status" value="3"/>
</dbReference>
<dbReference type="SMART" id="SM00065">
    <property type="entry name" value="GAF"/>
    <property type="match status" value="1"/>
</dbReference>
<feature type="coiled-coil region" evidence="1">
    <location>
        <begin position="465"/>
        <end position="516"/>
    </location>
</feature>
<organism evidence="5 6">
    <name type="scientific">Marivirga lumbricoides</name>
    <dbReference type="NCBI Taxonomy" id="1046115"/>
    <lineage>
        <taxon>Bacteria</taxon>
        <taxon>Pseudomonadati</taxon>
        <taxon>Bacteroidota</taxon>
        <taxon>Cytophagia</taxon>
        <taxon>Cytophagales</taxon>
        <taxon>Marivirgaceae</taxon>
        <taxon>Marivirga</taxon>
    </lineage>
</organism>
<name>A0A2T4DQ49_9BACT</name>
<feature type="domain" description="PAC" evidence="4">
    <location>
        <begin position="826"/>
        <end position="875"/>
    </location>
</feature>
<feature type="domain" description="PAS" evidence="3">
    <location>
        <begin position="509"/>
        <end position="563"/>
    </location>
</feature>
<dbReference type="Gene3D" id="3.30.450.20">
    <property type="entry name" value="PAS domain"/>
    <property type="match status" value="3"/>
</dbReference>
<dbReference type="PANTHER" id="PTHR44757">
    <property type="entry name" value="DIGUANYLATE CYCLASE DGCP"/>
    <property type="match status" value="1"/>
</dbReference>
<dbReference type="SMART" id="SM00086">
    <property type="entry name" value="PAC"/>
    <property type="match status" value="3"/>
</dbReference>
<comment type="caution">
    <text evidence="5">The sequence shown here is derived from an EMBL/GenBank/DDBJ whole genome shotgun (WGS) entry which is preliminary data.</text>
</comment>
<dbReference type="InterPro" id="IPR035965">
    <property type="entry name" value="PAS-like_dom_sf"/>
</dbReference>
<dbReference type="SUPFAM" id="SSF55785">
    <property type="entry name" value="PYP-like sensor domain (PAS domain)"/>
    <property type="match status" value="3"/>
</dbReference>
<dbReference type="PROSITE" id="PS50113">
    <property type="entry name" value="PAC"/>
    <property type="match status" value="3"/>
</dbReference>
<evidence type="ECO:0000313" key="5">
    <source>
        <dbReference type="EMBL" id="PTB95954.1"/>
    </source>
</evidence>
<evidence type="ECO:0000259" key="4">
    <source>
        <dbReference type="PROSITE" id="PS50113"/>
    </source>
</evidence>
<dbReference type="EMBL" id="PYVU01000075">
    <property type="protein sequence ID" value="PTB95954.1"/>
    <property type="molecule type" value="Genomic_DNA"/>
</dbReference>
<evidence type="ECO:0000259" key="3">
    <source>
        <dbReference type="PROSITE" id="PS50112"/>
    </source>
</evidence>
<dbReference type="PROSITE" id="PS50112">
    <property type="entry name" value="PAS"/>
    <property type="match status" value="3"/>
</dbReference>
<dbReference type="InterPro" id="IPR001610">
    <property type="entry name" value="PAC"/>
</dbReference>
<dbReference type="PANTHER" id="PTHR44757:SF2">
    <property type="entry name" value="BIOFILM ARCHITECTURE MAINTENANCE PROTEIN MBAA"/>
    <property type="match status" value="1"/>
</dbReference>
<protein>
    <recommendedName>
        <fullName evidence="7">PAS domain S-box protein</fullName>
    </recommendedName>
</protein>
<dbReference type="AlphaFoldDB" id="A0A2T4DQ49"/>
<feature type="domain" description="PAS" evidence="3">
    <location>
        <begin position="628"/>
        <end position="675"/>
    </location>
</feature>
<dbReference type="Proteomes" id="UP000240608">
    <property type="component" value="Unassembled WGS sequence"/>
</dbReference>
<gene>
    <name evidence="5" type="ORF">C9994_09530</name>
</gene>
<feature type="domain" description="PAC" evidence="4">
    <location>
        <begin position="704"/>
        <end position="756"/>
    </location>
</feature>
<dbReference type="Gene3D" id="6.10.340.10">
    <property type="match status" value="1"/>
</dbReference>
<reference evidence="5 6" key="1">
    <citation type="submission" date="2018-03" db="EMBL/GenBank/DDBJ databases">
        <title>Cross-interface Injection: A General Nanoliter Liquid Handling Method Applied to Single Cells Genome Amplification Automated Nanoliter Liquid Handling Applied to Single Cell Multiple Displacement Amplification.</title>
        <authorList>
            <person name="Yun J."/>
            <person name="Xu P."/>
            <person name="Xu J."/>
            <person name="Dai X."/>
            <person name="Wang Y."/>
            <person name="Zheng X."/>
            <person name="Cao C."/>
            <person name="Yi Q."/>
            <person name="Zhu Y."/>
            <person name="Wang L."/>
            <person name="Dong Z."/>
            <person name="Huang Y."/>
            <person name="Huang L."/>
            <person name="Du W."/>
        </authorList>
    </citation>
    <scope>NUCLEOTIDE SEQUENCE [LARGE SCALE GENOMIC DNA]</scope>
    <source>
        <strain evidence="5 6">Z-D1-2</strain>
    </source>
</reference>
<dbReference type="NCBIfam" id="TIGR00229">
    <property type="entry name" value="sensory_box"/>
    <property type="match status" value="3"/>
</dbReference>
<dbReference type="SUPFAM" id="SSF55781">
    <property type="entry name" value="GAF domain-like"/>
    <property type="match status" value="1"/>
</dbReference>
<dbReference type="Gene3D" id="3.30.450.40">
    <property type="match status" value="1"/>
</dbReference>
<dbReference type="InterPro" id="IPR000014">
    <property type="entry name" value="PAS"/>
</dbReference>
<dbReference type="SMART" id="SM00091">
    <property type="entry name" value="PAS"/>
    <property type="match status" value="3"/>
</dbReference>
<keyword evidence="2" id="KW-0472">Membrane</keyword>
<feature type="transmembrane region" description="Helical" evidence="2">
    <location>
        <begin position="182"/>
        <end position="202"/>
    </location>
</feature>
<keyword evidence="1" id="KW-0175">Coiled coil</keyword>
<dbReference type="InterPro" id="IPR003018">
    <property type="entry name" value="GAF"/>
</dbReference>
<dbReference type="InterPro" id="IPR000700">
    <property type="entry name" value="PAS-assoc_C"/>
</dbReference>
<dbReference type="InterPro" id="IPR052155">
    <property type="entry name" value="Biofilm_reg_signaling"/>
</dbReference>